<dbReference type="Proteomes" id="UP001428341">
    <property type="component" value="Unassembled WGS sequence"/>
</dbReference>
<gene>
    <name evidence="1" type="ORF">WN944_006128</name>
</gene>
<organism evidence="1 2">
    <name type="scientific">Citrus x changshan-huyou</name>
    <dbReference type="NCBI Taxonomy" id="2935761"/>
    <lineage>
        <taxon>Eukaryota</taxon>
        <taxon>Viridiplantae</taxon>
        <taxon>Streptophyta</taxon>
        <taxon>Embryophyta</taxon>
        <taxon>Tracheophyta</taxon>
        <taxon>Spermatophyta</taxon>
        <taxon>Magnoliopsida</taxon>
        <taxon>eudicotyledons</taxon>
        <taxon>Gunneridae</taxon>
        <taxon>Pentapetalae</taxon>
        <taxon>rosids</taxon>
        <taxon>malvids</taxon>
        <taxon>Sapindales</taxon>
        <taxon>Rutaceae</taxon>
        <taxon>Aurantioideae</taxon>
        <taxon>Citrus</taxon>
    </lineage>
</organism>
<reference evidence="1 2" key="1">
    <citation type="submission" date="2024-05" db="EMBL/GenBank/DDBJ databases">
        <title>Haplotype-resolved chromosome-level genome assembly of Huyou (Citrus changshanensis).</title>
        <authorList>
            <person name="Miao C."/>
            <person name="Chen W."/>
            <person name="Wu Y."/>
            <person name="Wang L."/>
            <person name="Zhao S."/>
            <person name="Grierson D."/>
            <person name="Xu C."/>
            <person name="Chen K."/>
        </authorList>
    </citation>
    <scope>NUCLEOTIDE SEQUENCE [LARGE SCALE GENOMIC DNA]</scope>
    <source>
        <strain evidence="1">01-14</strain>
        <tissue evidence="1">Leaf</tissue>
    </source>
</reference>
<sequence length="106" mass="12331">MDTNLRLFSERLKRLLAGDIAWLMFQMINEDHVDREGFLGVLKEINYFFHESGRAIETFTTTNSESSATTSKEFSNALIRIQNKIIDIRNPVQRLPPNREDVNESK</sequence>
<comment type="caution">
    <text evidence="1">The sequence shown here is derived from an EMBL/GenBank/DDBJ whole genome shotgun (WGS) entry which is preliminary data.</text>
</comment>
<dbReference type="AlphaFoldDB" id="A0AAP0QT85"/>
<keyword evidence="2" id="KW-1185">Reference proteome</keyword>
<proteinExistence type="predicted"/>
<evidence type="ECO:0000313" key="2">
    <source>
        <dbReference type="Proteomes" id="UP001428341"/>
    </source>
</evidence>
<accession>A0AAP0QT85</accession>
<evidence type="ECO:0000313" key="1">
    <source>
        <dbReference type="EMBL" id="KAK9214140.1"/>
    </source>
</evidence>
<dbReference type="EMBL" id="JBCGBO010000003">
    <property type="protein sequence ID" value="KAK9214140.1"/>
    <property type="molecule type" value="Genomic_DNA"/>
</dbReference>
<name>A0AAP0QT85_9ROSI</name>
<protein>
    <submittedName>
        <fullName evidence="1">Uncharacterized protein</fullName>
    </submittedName>
</protein>